<proteinExistence type="predicted"/>
<organism evidence="1 2">
    <name type="scientific">Mucuna pruriens</name>
    <name type="common">Velvet bean</name>
    <name type="synonym">Dolichos pruriens</name>
    <dbReference type="NCBI Taxonomy" id="157652"/>
    <lineage>
        <taxon>Eukaryota</taxon>
        <taxon>Viridiplantae</taxon>
        <taxon>Streptophyta</taxon>
        <taxon>Embryophyta</taxon>
        <taxon>Tracheophyta</taxon>
        <taxon>Spermatophyta</taxon>
        <taxon>Magnoliopsida</taxon>
        <taxon>eudicotyledons</taxon>
        <taxon>Gunneridae</taxon>
        <taxon>Pentapetalae</taxon>
        <taxon>rosids</taxon>
        <taxon>fabids</taxon>
        <taxon>Fabales</taxon>
        <taxon>Fabaceae</taxon>
        <taxon>Papilionoideae</taxon>
        <taxon>50 kb inversion clade</taxon>
        <taxon>NPAAA clade</taxon>
        <taxon>indigoferoid/millettioid clade</taxon>
        <taxon>Phaseoleae</taxon>
        <taxon>Mucuna</taxon>
    </lineage>
</organism>
<comment type="caution">
    <text evidence="1">The sequence shown here is derived from an EMBL/GenBank/DDBJ whole genome shotgun (WGS) entry which is preliminary data.</text>
</comment>
<accession>A0A371I0R2</accession>
<feature type="non-terminal residue" evidence="1">
    <location>
        <position position="1"/>
    </location>
</feature>
<name>A0A371I0R2_MUCPR</name>
<evidence type="ECO:0000313" key="2">
    <source>
        <dbReference type="Proteomes" id="UP000257109"/>
    </source>
</evidence>
<dbReference type="EMBL" id="QJKJ01001241">
    <property type="protein sequence ID" value="RDY08625.1"/>
    <property type="molecule type" value="Genomic_DNA"/>
</dbReference>
<evidence type="ECO:0000313" key="1">
    <source>
        <dbReference type="EMBL" id="RDY08625.1"/>
    </source>
</evidence>
<gene>
    <name evidence="1" type="ORF">CR513_07130</name>
</gene>
<dbReference type="AlphaFoldDB" id="A0A371I0R2"/>
<sequence>MNKWRWLEWEREMDDVISIVSSNAWGSSRHNDFDIDKMGFVHTAPTFHTTYQRTRLIGDSSLGHCFINGLEH</sequence>
<protein>
    <submittedName>
        <fullName evidence="1">Uncharacterized protein</fullName>
    </submittedName>
</protein>
<reference evidence="1" key="1">
    <citation type="submission" date="2018-05" db="EMBL/GenBank/DDBJ databases">
        <title>Draft genome of Mucuna pruriens seed.</title>
        <authorList>
            <person name="Nnadi N.E."/>
            <person name="Vos R."/>
            <person name="Hasami M.H."/>
            <person name="Devisetty U.K."/>
            <person name="Aguiy J.C."/>
        </authorList>
    </citation>
    <scope>NUCLEOTIDE SEQUENCE [LARGE SCALE GENOMIC DNA]</scope>
    <source>
        <strain evidence="1">JCA_2017</strain>
    </source>
</reference>
<keyword evidence="2" id="KW-1185">Reference proteome</keyword>
<dbReference type="Proteomes" id="UP000257109">
    <property type="component" value="Unassembled WGS sequence"/>
</dbReference>